<evidence type="ECO:0000256" key="3">
    <source>
        <dbReference type="ARBA" id="ARBA00022833"/>
    </source>
</evidence>
<evidence type="ECO:0000259" key="4">
    <source>
        <dbReference type="PROSITE" id="PS50089"/>
    </source>
</evidence>
<evidence type="ECO:0000313" key="5">
    <source>
        <dbReference type="EMBL" id="QHT84172.1"/>
    </source>
</evidence>
<protein>
    <recommendedName>
        <fullName evidence="4">RING-type domain-containing protein</fullName>
    </recommendedName>
</protein>
<dbReference type="PROSITE" id="PS00518">
    <property type="entry name" value="ZF_RING_1"/>
    <property type="match status" value="1"/>
</dbReference>
<dbReference type="InterPro" id="IPR017907">
    <property type="entry name" value="Znf_RING_CS"/>
</dbReference>
<dbReference type="AlphaFoldDB" id="A0A6C0HUG7"/>
<dbReference type="GO" id="GO:0008270">
    <property type="term" value="F:zinc ion binding"/>
    <property type="evidence" value="ECO:0007669"/>
    <property type="project" value="UniProtKB-KW"/>
</dbReference>
<keyword evidence="1" id="KW-0479">Metal-binding</keyword>
<accession>A0A6C0HUG7</accession>
<reference evidence="5" key="1">
    <citation type="journal article" date="2020" name="Nature">
        <title>Giant virus diversity and host interactions through global metagenomics.</title>
        <authorList>
            <person name="Schulz F."/>
            <person name="Roux S."/>
            <person name="Paez-Espino D."/>
            <person name="Jungbluth S."/>
            <person name="Walsh D.A."/>
            <person name="Denef V.J."/>
            <person name="McMahon K.D."/>
            <person name="Konstantinidis K.T."/>
            <person name="Eloe-Fadrosh E.A."/>
            <person name="Kyrpides N.C."/>
            <person name="Woyke T."/>
        </authorList>
    </citation>
    <scope>NUCLEOTIDE SEQUENCE</scope>
    <source>
        <strain evidence="5">GVMAG-M-3300023184-16</strain>
    </source>
</reference>
<dbReference type="InterPro" id="IPR001841">
    <property type="entry name" value="Znf_RING"/>
</dbReference>
<name>A0A6C0HUG7_9ZZZZ</name>
<sequence>MSNYENPPTINDTCMVCMDVYATKKNIHVPTTCVHHICKKCVKRCKECPYCKIPYVNARKEKTPAQCMIKHIYFIRKNLHQLIIMVETNRNNFGNHFDIHYNSMIDSMTNHIVIMEKQLQDLLPVRERTKRRQTLLNHPYNNNHLHRYLLSFNLITDIDDP</sequence>
<dbReference type="PROSITE" id="PS50089">
    <property type="entry name" value="ZF_RING_2"/>
    <property type="match status" value="1"/>
</dbReference>
<dbReference type="Gene3D" id="3.30.40.10">
    <property type="entry name" value="Zinc/RING finger domain, C3HC4 (zinc finger)"/>
    <property type="match status" value="1"/>
</dbReference>
<evidence type="ECO:0000256" key="2">
    <source>
        <dbReference type="ARBA" id="ARBA00022771"/>
    </source>
</evidence>
<keyword evidence="2" id="KW-0863">Zinc-finger</keyword>
<proteinExistence type="predicted"/>
<evidence type="ECO:0000256" key="1">
    <source>
        <dbReference type="ARBA" id="ARBA00022723"/>
    </source>
</evidence>
<dbReference type="EMBL" id="MN740015">
    <property type="protein sequence ID" value="QHT84172.1"/>
    <property type="molecule type" value="Genomic_DNA"/>
</dbReference>
<keyword evidence="3" id="KW-0862">Zinc</keyword>
<feature type="domain" description="RING-type" evidence="4">
    <location>
        <begin position="14"/>
        <end position="52"/>
    </location>
</feature>
<dbReference type="InterPro" id="IPR013083">
    <property type="entry name" value="Znf_RING/FYVE/PHD"/>
</dbReference>
<organism evidence="5">
    <name type="scientific">viral metagenome</name>
    <dbReference type="NCBI Taxonomy" id="1070528"/>
    <lineage>
        <taxon>unclassified sequences</taxon>
        <taxon>metagenomes</taxon>
        <taxon>organismal metagenomes</taxon>
    </lineage>
</organism>
<dbReference type="SUPFAM" id="SSF57850">
    <property type="entry name" value="RING/U-box"/>
    <property type="match status" value="1"/>
</dbReference>